<dbReference type="GO" id="GO:0003723">
    <property type="term" value="F:RNA binding"/>
    <property type="evidence" value="ECO:0007669"/>
    <property type="project" value="UniProtKB-KW"/>
</dbReference>
<dbReference type="AlphaFoldDB" id="A0A6L6G9L9"/>
<feature type="domain" description="RNA-binding S4" evidence="2">
    <location>
        <begin position="185"/>
        <end position="242"/>
    </location>
</feature>
<comment type="caution">
    <text evidence="3">The sequence shown here is derived from an EMBL/GenBank/DDBJ whole genome shotgun (WGS) entry which is preliminary data.</text>
</comment>
<accession>A0A6L6G9L9</accession>
<dbReference type="PANTHER" id="PTHR13633:SF3">
    <property type="entry name" value="MITOCHONDRIAL TRANSCRIPTION RESCUE FACTOR 1"/>
    <property type="match status" value="1"/>
</dbReference>
<dbReference type="EMBL" id="WLXI01000054">
    <property type="protein sequence ID" value="MTD02165.1"/>
    <property type="molecule type" value="Genomic_DNA"/>
</dbReference>
<reference evidence="3 4" key="1">
    <citation type="submission" date="2019-11" db="EMBL/GenBank/DDBJ databases">
        <title>Streptococcus uberis isolated from clinical mastitis cases on a southeastern Queensland dairy.</title>
        <authorList>
            <person name="Workentine M.L."/>
            <person name="Price R."/>
            <person name="Olchowy T."/>
        </authorList>
    </citation>
    <scope>NUCLEOTIDE SEQUENCE [LARGE SCALE GENOMIC DNA]</scope>
    <source>
        <strain evidence="3 4">OLC4459-A17</strain>
    </source>
</reference>
<dbReference type="Gene3D" id="3.30.70.330">
    <property type="match status" value="1"/>
</dbReference>
<dbReference type="Gene3D" id="3.10.290.10">
    <property type="entry name" value="RNA-binding S4 domain"/>
    <property type="match status" value="1"/>
</dbReference>
<evidence type="ECO:0000256" key="1">
    <source>
        <dbReference type="PROSITE-ProRule" id="PRU00182"/>
    </source>
</evidence>
<dbReference type="CDD" id="cd00165">
    <property type="entry name" value="S4"/>
    <property type="match status" value="1"/>
</dbReference>
<dbReference type="Proteomes" id="UP000483839">
    <property type="component" value="Unassembled WGS sequence"/>
</dbReference>
<evidence type="ECO:0000259" key="2">
    <source>
        <dbReference type="SMART" id="SM00363"/>
    </source>
</evidence>
<dbReference type="Gene3D" id="3.30.1370.160">
    <property type="match status" value="1"/>
</dbReference>
<sequence length="263" mass="30226">MISPKNIYQHFHPEEAPFIEKMMDQLRRVEDNYLLHVTDFLNPRQIEIVKILSASMNITCFSSSDHYHTEYGRVILAPDYYQLDPLDYDISLVEISYHSKFNTLTHAQILGTLINELGIKRSMIGDILVHDGFAQLMVNRQFLHYFLGNIQKIARVSVNLKEIDLNSLLLVQKEESLIDITLSSLRIDRLIASVLKLSRSQAIKLVESEKVKVNYRIITKSSDSIAIGDLVSVRGFGRFKLLQDNGFTKNGKYKITLSKTLHK</sequence>
<dbReference type="InterPro" id="IPR048443">
    <property type="entry name" value="RqcP2_N"/>
</dbReference>
<dbReference type="PROSITE" id="PS50889">
    <property type="entry name" value="S4"/>
    <property type="match status" value="1"/>
</dbReference>
<dbReference type="SMART" id="SM00363">
    <property type="entry name" value="S4"/>
    <property type="match status" value="1"/>
</dbReference>
<organism evidence="3 4">
    <name type="scientific">Streptococcus uberis</name>
    <dbReference type="NCBI Taxonomy" id="1349"/>
    <lineage>
        <taxon>Bacteria</taxon>
        <taxon>Bacillati</taxon>
        <taxon>Bacillota</taxon>
        <taxon>Bacilli</taxon>
        <taxon>Lactobacillales</taxon>
        <taxon>Streptococcaceae</taxon>
        <taxon>Streptococcus</taxon>
    </lineage>
</organism>
<name>A0A6L6G9L9_STRUB</name>
<dbReference type="Pfam" id="PF17774">
    <property type="entry name" value="YlmH_RBD"/>
    <property type="match status" value="1"/>
</dbReference>
<protein>
    <submittedName>
        <fullName evidence="3">RNA-binding protein</fullName>
    </submittedName>
</protein>
<proteinExistence type="predicted"/>
<evidence type="ECO:0000313" key="4">
    <source>
        <dbReference type="Proteomes" id="UP000483839"/>
    </source>
</evidence>
<dbReference type="InterPro" id="IPR002942">
    <property type="entry name" value="S4_RNA-bd"/>
</dbReference>
<dbReference type="RefSeq" id="WP_154591043.1">
    <property type="nucleotide sequence ID" value="NZ_BAABQA010000003.1"/>
</dbReference>
<dbReference type="InterPro" id="IPR040591">
    <property type="entry name" value="RqcP2_RBD"/>
</dbReference>
<keyword evidence="1" id="KW-0694">RNA-binding</keyword>
<dbReference type="Pfam" id="PF01479">
    <property type="entry name" value="S4"/>
    <property type="match status" value="1"/>
</dbReference>
<gene>
    <name evidence="3" type="ORF">GKS16_07790</name>
</gene>
<evidence type="ECO:0000313" key="3">
    <source>
        <dbReference type="EMBL" id="MTD02165.1"/>
    </source>
</evidence>
<dbReference type="SUPFAM" id="SSF55174">
    <property type="entry name" value="Alpha-L RNA-binding motif"/>
    <property type="match status" value="1"/>
</dbReference>
<dbReference type="InterPro" id="IPR012677">
    <property type="entry name" value="Nucleotide-bd_a/b_plait_sf"/>
</dbReference>
<dbReference type="InterPro" id="IPR036986">
    <property type="entry name" value="S4_RNA-bd_sf"/>
</dbReference>
<dbReference type="PANTHER" id="PTHR13633">
    <property type="entry name" value="MITOCHONDRIAL TRANSCRIPTION RESCUE FACTOR 1"/>
    <property type="match status" value="1"/>
</dbReference>
<dbReference type="Pfam" id="PF21278">
    <property type="entry name" value="YlmH_1st"/>
    <property type="match status" value="1"/>
</dbReference>